<protein>
    <recommendedName>
        <fullName evidence="1">Alphavirus-like MT domain-containing protein</fullName>
    </recommendedName>
</protein>
<dbReference type="AlphaFoldDB" id="A0A8T0KGH0"/>
<reference evidence="2 3" key="1">
    <citation type="submission" date="2020-05" db="EMBL/GenBank/DDBJ databases">
        <title>Vigna angularis (adzuki bean) Var. LongXiaoDou No. 4 denovo assembly.</title>
        <authorList>
            <person name="Xiang H."/>
        </authorList>
    </citation>
    <scope>NUCLEOTIDE SEQUENCE [LARGE SCALE GENOMIC DNA]</scope>
    <source>
        <tissue evidence="2">Leaf</tissue>
    </source>
</reference>
<comment type="caution">
    <text evidence="2">The sequence shown here is derived from an EMBL/GenBank/DDBJ whole genome shotgun (WGS) entry which is preliminary data.</text>
</comment>
<dbReference type="GO" id="GO:0016556">
    <property type="term" value="P:mRNA modification"/>
    <property type="evidence" value="ECO:0007669"/>
    <property type="project" value="InterPro"/>
</dbReference>
<feature type="domain" description="Alphavirus-like MT" evidence="1">
    <location>
        <begin position="1"/>
        <end position="121"/>
    </location>
</feature>
<proteinExistence type="predicted"/>
<evidence type="ECO:0000259" key="1">
    <source>
        <dbReference type="PROSITE" id="PS51743"/>
    </source>
</evidence>
<accession>A0A8T0KGH0</accession>
<dbReference type="GO" id="GO:0003723">
    <property type="term" value="F:RNA binding"/>
    <property type="evidence" value="ECO:0007669"/>
    <property type="project" value="InterPro"/>
</dbReference>
<dbReference type="Pfam" id="PF01660">
    <property type="entry name" value="Vmethyltransf"/>
    <property type="match status" value="1"/>
</dbReference>
<dbReference type="GO" id="GO:0008174">
    <property type="term" value="F:mRNA methyltransferase activity"/>
    <property type="evidence" value="ECO:0007669"/>
    <property type="project" value="InterPro"/>
</dbReference>
<evidence type="ECO:0000313" key="3">
    <source>
        <dbReference type="Proteomes" id="UP000743370"/>
    </source>
</evidence>
<dbReference type="EMBL" id="JABFOF010000005">
    <property type="protein sequence ID" value="KAG2397523.1"/>
    <property type="molecule type" value="Genomic_DNA"/>
</dbReference>
<dbReference type="GO" id="GO:0006396">
    <property type="term" value="P:RNA processing"/>
    <property type="evidence" value="ECO:0007669"/>
    <property type="project" value="InterPro"/>
</dbReference>
<name>A0A8T0KGH0_PHAAN</name>
<gene>
    <name evidence="2" type="ORF">HKW66_Vig0142410</name>
</gene>
<evidence type="ECO:0000313" key="2">
    <source>
        <dbReference type="EMBL" id="KAG2397523.1"/>
    </source>
</evidence>
<dbReference type="PROSITE" id="PS51743">
    <property type="entry name" value="ALPHAVIRUS_MT"/>
    <property type="match status" value="1"/>
</dbReference>
<dbReference type="Proteomes" id="UP000743370">
    <property type="component" value="Unassembled WGS sequence"/>
</dbReference>
<organism evidence="2 3">
    <name type="scientific">Phaseolus angularis</name>
    <name type="common">Azuki bean</name>
    <name type="synonym">Vigna angularis</name>
    <dbReference type="NCBI Taxonomy" id="3914"/>
    <lineage>
        <taxon>Eukaryota</taxon>
        <taxon>Viridiplantae</taxon>
        <taxon>Streptophyta</taxon>
        <taxon>Embryophyta</taxon>
        <taxon>Tracheophyta</taxon>
        <taxon>Spermatophyta</taxon>
        <taxon>Magnoliopsida</taxon>
        <taxon>eudicotyledons</taxon>
        <taxon>Gunneridae</taxon>
        <taxon>Pentapetalae</taxon>
        <taxon>rosids</taxon>
        <taxon>fabids</taxon>
        <taxon>Fabales</taxon>
        <taxon>Fabaceae</taxon>
        <taxon>Papilionoideae</taxon>
        <taxon>50 kb inversion clade</taxon>
        <taxon>NPAAA clade</taxon>
        <taxon>indigoferoid/millettioid clade</taxon>
        <taxon>Phaseoleae</taxon>
        <taxon>Vigna</taxon>
    </lineage>
</organism>
<dbReference type="InterPro" id="IPR002588">
    <property type="entry name" value="Alphavirus-like_MT_dom"/>
</dbReference>
<sequence>MADAMRKIEQKLKISNFPKDVMICDIGGNWETHVKSEENRRVHCCNSLLDFRDAQRKMNRMLNLKKYVEESVTLRRDVVDKAKMVEEDNREISCNLRDDKIAVAMDIHSIYDVDVYDLVNT</sequence>